<dbReference type="InterPro" id="IPR051010">
    <property type="entry name" value="BCAA_transport"/>
</dbReference>
<dbReference type="CDD" id="cd06347">
    <property type="entry name" value="PBP1_ABC_LivK_ligand_binding-like"/>
    <property type="match status" value="1"/>
</dbReference>
<comment type="similarity">
    <text evidence="1">Belongs to the leucine-binding protein family.</text>
</comment>
<dbReference type="InterPro" id="IPR028081">
    <property type="entry name" value="Leu-bd"/>
</dbReference>
<dbReference type="SUPFAM" id="SSF53822">
    <property type="entry name" value="Periplasmic binding protein-like I"/>
    <property type="match status" value="1"/>
</dbReference>
<dbReference type="Pfam" id="PF13458">
    <property type="entry name" value="Peripla_BP_6"/>
    <property type="match status" value="1"/>
</dbReference>
<dbReference type="PANTHER" id="PTHR30483:SF6">
    <property type="entry name" value="PERIPLASMIC BINDING PROTEIN OF ABC TRANSPORTER FOR NATURAL AMINO ACIDS"/>
    <property type="match status" value="1"/>
</dbReference>
<keyword evidence="2" id="KW-0813">Transport</keyword>
<organism evidence="7 8">
    <name type="scientific">Lysinibacillus louembei</name>
    <dbReference type="NCBI Taxonomy" id="1470088"/>
    <lineage>
        <taxon>Bacteria</taxon>
        <taxon>Bacillati</taxon>
        <taxon>Bacillota</taxon>
        <taxon>Bacilli</taxon>
        <taxon>Bacillales</taxon>
        <taxon>Bacillaceae</taxon>
        <taxon>Lysinibacillus</taxon>
    </lineage>
</organism>
<feature type="chain" id="PRO_5045584777" evidence="5">
    <location>
        <begin position="22"/>
        <end position="408"/>
    </location>
</feature>
<dbReference type="PROSITE" id="PS51257">
    <property type="entry name" value="PROKAR_LIPOPROTEIN"/>
    <property type="match status" value="1"/>
</dbReference>
<keyword evidence="4" id="KW-0029">Amino-acid transport</keyword>
<evidence type="ECO:0000256" key="2">
    <source>
        <dbReference type="ARBA" id="ARBA00022448"/>
    </source>
</evidence>
<dbReference type="Gene3D" id="3.40.50.2300">
    <property type="match status" value="2"/>
</dbReference>
<dbReference type="PANTHER" id="PTHR30483">
    <property type="entry name" value="LEUCINE-SPECIFIC-BINDING PROTEIN"/>
    <property type="match status" value="1"/>
</dbReference>
<keyword evidence="3 5" id="KW-0732">Signal</keyword>
<feature type="domain" description="Leucine-binding protein" evidence="6">
    <location>
        <begin position="52"/>
        <end position="398"/>
    </location>
</feature>
<dbReference type="PRINTS" id="PR00337">
    <property type="entry name" value="LEUILEVALBP"/>
</dbReference>
<feature type="signal peptide" evidence="5">
    <location>
        <begin position="1"/>
        <end position="21"/>
    </location>
</feature>
<proteinExistence type="inferred from homology"/>
<name>A0ABZ0S2N9_9BACI</name>
<evidence type="ECO:0000256" key="1">
    <source>
        <dbReference type="ARBA" id="ARBA00010062"/>
    </source>
</evidence>
<evidence type="ECO:0000313" key="8">
    <source>
        <dbReference type="Proteomes" id="UP001322664"/>
    </source>
</evidence>
<dbReference type="InterPro" id="IPR028082">
    <property type="entry name" value="Peripla_BP_I"/>
</dbReference>
<evidence type="ECO:0000256" key="3">
    <source>
        <dbReference type="ARBA" id="ARBA00022729"/>
    </source>
</evidence>
<dbReference type="Proteomes" id="UP001322664">
    <property type="component" value="Chromosome"/>
</dbReference>
<gene>
    <name evidence="7" type="ORF">R6U77_05555</name>
</gene>
<evidence type="ECO:0000256" key="4">
    <source>
        <dbReference type="ARBA" id="ARBA00022970"/>
    </source>
</evidence>
<reference evidence="7 8" key="1">
    <citation type="submission" date="2023-09" db="EMBL/GenBank/DDBJ databases">
        <authorList>
            <person name="Page C.A."/>
            <person name="Perez-Diaz I.M."/>
        </authorList>
    </citation>
    <scope>NUCLEOTIDE SEQUENCE [LARGE SCALE GENOMIC DNA]</scope>
    <source>
        <strain evidence="7 8">Ll15</strain>
    </source>
</reference>
<sequence>MMKHYKLKKFASIFLATSVLAGALAGCGADSGGGSSNGGSSGGSGNSADGDTIKIGANLELSGGVASYGLSIADGATLAIDEINAAGGINGKKIELIKVDNKSENAEAASAAIRLAEQEKVVAMIGPATSGNTVATVQIANQHKVPVVTASGTAPNITENDDGSINEYAFRTCFIDPFQGTVAANFATNELGAKNVAIYADNASDYAKGLAASFKETIEANGGNVVIEQAYVAKDVDFKSTLTNIKGKNPDFIFIPGYYEEVGLIVKQARELGITVPLMGADGWDSPTLVELAGNEALNDTYITNHYSSEDPDPTIQKFVEAFKGKYNQSPNAFHALGYDTVYYLKDAIERAGDNVTGEAIKNALAETKDLSLVTGKFTVDEKHNPVKSATVLEFKDGNQVFNSKVNP</sequence>
<dbReference type="EMBL" id="CP137624">
    <property type="protein sequence ID" value="WPK13942.1"/>
    <property type="molecule type" value="Genomic_DNA"/>
</dbReference>
<dbReference type="InterPro" id="IPR000709">
    <property type="entry name" value="Leu_Ile_Val-bd"/>
</dbReference>
<evidence type="ECO:0000313" key="7">
    <source>
        <dbReference type="EMBL" id="WPK13942.1"/>
    </source>
</evidence>
<accession>A0ABZ0S2N9</accession>
<evidence type="ECO:0000256" key="5">
    <source>
        <dbReference type="SAM" id="SignalP"/>
    </source>
</evidence>
<keyword evidence="8" id="KW-1185">Reference proteome</keyword>
<protein>
    <submittedName>
        <fullName evidence="7">ABC transporter substrate-binding protein</fullName>
    </submittedName>
</protein>
<evidence type="ECO:0000259" key="6">
    <source>
        <dbReference type="Pfam" id="PF13458"/>
    </source>
</evidence>